<feature type="transmembrane region" description="Helical" evidence="9">
    <location>
        <begin position="93"/>
        <end position="113"/>
    </location>
</feature>
<evidence type="ECO:0000256" key="6">
    <source>
        <dbReference type="ARBA" id="ARBA00022989"/>
    </source>
</evidence>
<feature type="compositionally biased region" description="Polar residues" evidence="8">
    <location>
        <begin position="245"/>
        <end position="254"/>
    </location>
</feature>
<feature type="transmembrane region" description="Helical" evidence="9">
    <location>
        <begin position="300"/>
        <end position="320"/>
    </location>
</feature>
<dbReference type="GO" id="GO:0005354">
    <property type="term" value="F:galactose transmembrane transporter activity"/>
    <property type="evidence" value="ECO:0007669"/>
    <property type="project" value="InterPro"/>
</dbReference>
<protein>
    <submittedName>
        <fullName evidence="10">Glucose/galactose MFS transporter</fullName>
    </submittedName>
</protein>
<organism evidence="10 11">
    <name type="scientific">Acetobacter peroxydans</name>
    <dbReference type="NCBI Taxonomy" id="104098"/>
    <lineage>
        <taxon>Bacteria</taxon>
        <taxon>Pseudomonadati</taxon>
        <taxon>Pseudomonadota</taxon>
        <taxon>Alphaproteobacteria</taxon>
        <taxon>Acetobacterales</taxon>
        <taxon>Acetobacteraceae</taxon>
        <taxon>Acetobacter</taxon>
    </lineage>
</organism>
<keyword evidence="4" id="KW-1003">Cell membrane</keyword>
<evidence type="ECO:0000313" key="11">
    <source>
        <dbReference type="Proteomes" id="UP000317730"/>
    </source>
</evidence>
<comment type="subcellular location">
    <subcellularLocation>
        <location evidence="2">Cell inner membrane</location>
        <topology evidence="2">Multi-pass membrane protein</topology>
    </subcellularLocation>
</comment>
<feature type="transmembrane region" description="Helical" evidence="9">
    <location>
        <begin position="151"/>
        <end position="174"/>
    </location>
</feature>
<feature type="transmembrane region" description="Helical" evidence="9">
    <location>
        <begin position="21"/>
        <end position="40"/>
    </location>
</feature>
<dbReference type="GO" id="GO:0005886">
    <property type="term" value="C:plasma membrane"/>
    <property type="evidence" value="ECO:0007669"/>
    <property type="project" value="UniProtKB-SubCell"/>
</dbReference>
<dbReference type="EMBL" id="BJMV01000006">
    <property type="protein sequence ID" value="GEB85544.1"/>
    <property type="molecule type" value="Genomic_DNA"/>
</dbReference>
<name>A0A4Y3TUX3_9PROT</name>
<feature type="transmembrane region" description="Helical" evidence="9">
    <location>
        <begin position="263"/>
        <end position="288"/>
    </location>
</feature>
<dbReference type="PANTHER" id="PTHR43702">
    <property type="entry name" value="L-FUCOSE-PROTON SYMPORTER"/>
    <property type="match status" value="1"/>
</dbReference>
<evidence type="ECO:0000256" key="5">
    <source>
        <dbReference type="ARBA" id="ARBA00022692"/>
    </source>
</evidence>
<feature type="transmembrane region" description="Helical" evidence="9">
    <location>
        <begin position="414"/>
        <end position="433"/>
    </location>
</feature>
<evidence type="ECO:0000256" key="1">
    <source>
        <dbReference type="ARBA" id="ARBA00003321"/>
    </source>
</evidence>
<reference evidence="10 11" key="1">
    <citation type="submission" date="2019-06" db="EMBL/GenBank/DDBJ databases">
        <title>Whole genome shotgun sequence of Acetobacter peroxydans NBRC 13755.</title>
        <authorList>
            <person name="Hosoyama A."/>
            <person name="Uohara A."/>
            <person name="Ohji S."/>
            <person name="Ichikawa N."/>
        </authorList>
    </citation>
    <scope>NUCLEOTIDE SEQUENCE [LARGE SCALE GENOMIC DNA]</scope>
    <source>
        <strain evidence="10 11">NBRC 13755</strain>
    </source>
</reference>
<evidence type="ECO:0000313" key="10">
    <source>
        <dbReference type="EMBL" id="GEB85544.1"/>
    </source>
</evidence>
<feature type="transmembrane region" description="Helical" evidence="9">
    <location>
        <begin position="60"/>
        <end position="81"/>
    </location>
</feature>
<feature type="transmembrane region" description="Helical" evidence="9">
    <location>
        <begin position="119"/>
        <end position="139"/>
    </location>
</feature>
<proteinExistence type="inferred from homology"/>
<feature type="region of interest" description="Disordered" evidence="8">
    <location>
        <begin position="232"/>
        <end position="255"/>
    </location>
</feature>
<feature type="transmembrane region" description="Helical" evidence="9">
    <location>
        <begin position="387"/>
        <end position="408"/>
    </location>
</feature>
<dbReference type="Proteomes" id="UP000317730">
    <property type="component" value="Unassembled WGS sequence"/>
</dbReference>
<dbReference type="NCBIfam" id="TIGR01272">
    <property type="entry name" value="gluP"/>
    <property type="match status" value="1"/>
</dbReference>
<dbReference type="RefSeq" id="WP_141375896.1">
    <property type="nucleotide sequence ID" value="NZ_BAPL01000005.1"/>
</dbReference>
<keyword evidence="11" id="KW-1185">Reference proteome</keyword>
<dbReference type="OrthoDB" id="9795150at2"/>
<dbReference type="SUPFAM" id="SSF103473">
    <property type="entry name" value="MFS general substrate transporter"/>
    <property type="match status" value="1"/>
</dbReference>
<feature type="transmembrane region" description="Helical" evidence="9">
    <location>
        <begin position="205"/>
        <end position="223"/>
    </location>
</feature>
<comment type="caution">
    <text evidence="10">The sequence shown here is derived from an EMBL/GenBank/DDBJ whole genome shotgun (WGS) entry which is preliminary data.</text>
</comment>
<dbReference type="Gene3D" id="1.20.1250.20">
    <property type="entry name" value="MFS general substrate transporter like domains"/>
    <property type="match status" value="2"/>
</dbReference>
<dbReference type="InterPro" id="IPR005964">
    <property type="entry name" value="Glc/Gal_transptr_bac"/>
</dbReference>
<evidence type="ECO:0000256" key="9">
    <source>
        <dbReference type="SAM" id="Phobius"/>
    </source>
</evidence>
<comment type="similarity">
    <text evidence="3">Belongs to the major facilitator superfamily. FHS transporter (TC 2.A.1.7) family.</text>
</comment>
<dbReference type="InterPro" id="IPR050375">
    <property type="entry name" value="MFS_TsgA-like"/>
</dbReference>
<dbReference type="InterPro" id="IPR036259">
    <property type="entry name" value="MFS_trans_sf"/>
</dbReference>
<evidence type="ECO:0000256" key="4">
    <source>
        <dbReference type="ARBA" id="ARBA00022475"/>
    </source>
</evidence>
<keyword evidence="6 9" id="KW-1133">Transmembrane helix</keyword>
<accession>A0A4Y3TUX3</accession>
<feature type="transmembrane region" description="Helical" evidence="9">
    <location>
        <begin position="329"/>
        <end position="350"/>
    </location>
</feature>
<dbReference type="Pfam" id="PF07690">
    <property type="entry name" value="MFS_1"/>
    <property type="match status" value="1"/>
</dbReference>
<evidence type="ECO:0000256" key="7">
    <source>
        <dbReference type="ARBA" id="ARBA00023136"/>
    </source>
</evidence>
<evidence type="ECO:0000256" key="3">
    <source>
        <dbReference type="ARBA" id="ARBA00009120"/>
    </source>
</evidence>
<gene>
    <name evidence="10" type="primary">gluP</name>
    <name evidence="10" type="ORF">APE01nite_13410</name>
</gene>
<dbReference type="GO" id="GO:1904659">
    <property type="term" value="P:D-glucose transmembrane transport"/>
    <property type="evidence" value="ECO:0007669"/>
    <property type="project" value="InterPro"/>
</dbReference>
<dbReference type="AlphaFoldDB" id="A0A4Y3TUX3"/>
<keyword evidence="5 9" id="KW-0812">Transmembrane</keyword>
<evidence type="ECO:0000256" key="2">
    <source>
        <dbReference type="ARBA" id="ARBA00004429"/>
    </source>
</evidence>
<feature type="transmembrane region" description="Helical" evidence="9">
    <location>
        <begin position="356"/>
        <end position="375"/>
    </location>
</feature>
<dbReference type="GO" id="GO:0055056">
    <property type="term" value="F:D-glucose transmembrane transporter activity"/>
    <property type="evidence" value="ECO:0007669"/>
    <property type="project" value="InterPro"/>
</dbReference>
<keyword evidence="7 9" id="KW-0472">Membrane</keyword>
<dbReference type="PANTHER" id="PTHR43702:SF12">
    <property type="entry name" value="N-ACETYL GLUCOSAMINE TRANSPORTER NAGP"/>
    <property type="match status" value="1"/>
</dbReference>
<evidence type="ECO:0000256" key="8">
    <source>
        <dbReference type="SAM" id="MobiDB-lite"/>
    </source>
</evidence>
<comment type="function">
    <text evidence="1">Intake of glucose and galactose.</text>
</comment>
<sequence length="448" mass="46293">MNSPAAPPPDRSACPAGTFGWGPLAYMAGLFFIIGFATWLNGPLIPFVQVAFSLDDVSAFLVPLVFYIAYVVFALPASHLAAQTGPKRTLPRALGAMALGMAITAGGLHAGLYPLALTGLLTLGGGLAFLQVAVNPYVTLLGPHARAAQRIAIMGVCNKLGGIVAPLVLAGLAMRNMGGLTASLTHAPDPSTSATLRAQALDALAGPYLGMAVLLAAAAFGIARAHLPDLRRAPSSAPSHEGASATGQPHTTLTRPWPLHPRALLGAGAMFLYVGVEVLAGDAIGTYARASGLPLNQSGFFTALTLSCMLAGYLCGLALIPRRISQEHYLLLCCLAGAGLALLACATHGYASVLCLGLFGFANAMIFPSLFPIVLRGNAADSARISALLVMAYSGGGIMPQVFIRLAAHVGFHPALALVSLPSYLMIAVYGWYFSRPRPLALMEQAPS</sequence>
<dbReference type="InterPro" id="IPR011701">
    <property type="entry name" value="MFS"/>
</dbReference>